<protein>
    <recommendedName>
        <fullName evidence="10">DNA repair endonuclease XPF</fullName>
    </recommendedName>
</protein>
<dbReference type="Pfam" id="PF02732">
    <property type="entry name" value="ERCC4"/>
    <property type="match status" value="1"/>
</dbReference>
<evidence type="ECO:0000313" key="12">
    <source>
        <dbReference type="Proteomes" id="UP000887563"/>
    </source>
</evidence>
<dbReference type="Gene3D" id="3.40.50.10130">
    <property type="match status" value="1"/>
</dbReference>
<evidence type="ECO:0000256" key="9">
    <source>
        <dbReference type="ARBA" id="ARBA00023242"/>
    </source>
</evidence>
<comment type="similarity">
    <text evidence="2">Belongs to the XPF family.</text>
</comment>
<dbReference type="GO" id="GO:0003684">
    <property type="term" value="F:damaged DNA binding"/>
    <property type="evidence" value="ECO:0007669"/>
    <property type="project" value="TreeGrafter"/>
</dbReference>
<dbReference type="GO" id="GO:0000712">
    <property type="term" value="P:resolution of meiotic recombination intermediates"/>
    <property type="evidence" value="ECO:0007669"/>
    <property type="project" value="TreeGrafter"/>
</dbReference>
<evidence type="ECO:0000313" key="13">
    <source>
        <dbReference type="WBParaSite" id="Minc3s02984g32312"/>
    </source>
</evidence>
<proteinExistence type="inferred from homology"/>
<dbReference type="FunFam" id="3.40.50.10130:FF:000002">
    <property type="entry name" value="DNA repair endonuclease XPF"/>
    <property type="match status" value="1"/>
</dbReference>
<evidence type="ECO:0000256" key="4">
    <source>
        <dbReference type="ARBA" id="ARBA00022759"/>
    </source>
</evidence>
<dbReference type="AlphaFoldDB" id="A0A914MWZ2"/>
<dbReference type="InterPro" id="IPR047520">
    <property type="entry name" value="XPF_nuclease"/>
</dbReference>
<dbReference type="GO" id="GO:0000110">
    <property type="term" value="C:nucleotide-excision repair factor 1 complex"/>
    <property type="evidence" value="ECO:0007669"/>
    <property type="project" value="TreeGrafter"/>
</dbReference>
<dbReference type="PANTHER" id="PTHR10150:SF0">
    <property type="entry name" value="DNA REPAIR ENDONUCLEASE XPF"/>
    <property type="match status" value="1"/>
</dbReference>
<evidence type="ECO:0000256" key="10">
    <source>
        <dbReference type="ARBA" id="ARBA00072370"/>
    </source>
</evidence>
<reference evidence="13" key="1">
    <citation type="submission" date="2022-11" db="UniProtKB">
        <authorList>
            <consortium name="WormBaseParasite"/>
        </authorList>
    </citation>
    <scope>IDENTIFICATION</scope>
</reference>
<feature type="domain" description="ERCC4" evidence="11">
    <location>
        <begin position="50"/>
        <end position="132"/>
    </location>
</feature>
<dbReference type="GO" id="GO:0000014">
    <property type="term" value="F:single-stranded DNA endodeoxyribonuclease activity"/>
    <property type="evidence" value="ECO:0007669"/>
    <property type="project" value="TreeGrafter"/>
</dbReference>
<comment type="subcellular location">
    <subcellularLocation>
        <location evidence="1">Nucleus</location>
    </subcellularLocation>
</comment>
<dbReference type="GO" id="GO:0000724">
    <property type="term" value="P:double-strand break repair via homologous recombination"/>
    <property type="evidence" value="ECO:0007669"/>
    <property type="project" value="TreeGrafter"/>
</dbReference>
<dbReference type="InterPro" id="IPR006166">
    <property type="entry name" value="ERCC4_domain"/>
</dbReference>
<evidence type="ECO:0000256" key="1">
    <source>
        <dbReference type="ARBA" id="ARBA00004123"/>
    </source>
</evidence>
<dbReference type="WBParaSite" id="Minc3s02984g32312">
    <property type="protein sequence ID" value="Minc3s02984g32312"/>
    <property type="gene ID" value="Minc3s02984g32312"/>
</dbReference>
<dbReference type="PANTHER" id="PTHR10150">
    <property type="entry name" value="DNA REPAIR ENDONUCLEASE XPF"/>
    <property type="match status" value="1"/>
</dbReference>
<keyword evidence="12" id="KW-1185">Reference proteome</keyword>
<keyword evidence="7" id="KW-0238">DNA-binding</keyword>
<keyword evidence="5" id="KW-0227">DNA damage</keyword>
<dbReference type="InterPro" id="IPR011335">
    <property type="entry name" value="Restrct_endonuc-II-like"/>
</dbReference>
<keyword evidence="6" id="KW-0378">Hydrolase</keyword>
<dbReference type="SUPFAM" id="SSF52980">
    <property type="entry name" value="Restriction endonuclease-like"/>
    <property type="match status" value="1"/>
</dbReference>
<evidence type="ECO:0000259" key="11">
    <source>
        <dbReference type="SMART" id="SM00891"/>
    </source>
</evidence>
<evidence type="ECO:0000256" key="3">
    <source>
        <dbReference type="ARBA" id="ARBA00022722"/>
    </source>
</evidence>
<evidence type="ECO:0000256" key="8">
    <source>
        <dbReference type="ARBA" id="ARBA00023204"/>
    </source>
</evidence>
<evidence type="ECO:0000256" key="2">
    <source>
        <dbReference type="ARBA" id="ARBA00010015"/>
    </source>
</evidence>
<evidence type="ECO:0000256" key="5">
    <source>
        <dbReference type="ARBA" id="ARBA00022763"/>
    </source>
</evidence>
<keyword evidence="3" id="KW-0540">Nuclease</keyword>
<dbReference type="SMART" id="SM00891">
    <property type="entry name" value="ERCC4"/>
    <property type="match status" value="1"/>
</dbReference>
<evidence type="ECO:0000256" key="6">
    <source>
        <dbReference type="ARBA" id="ARBA00022801"/>
    </source>
</evidence>
<accession>A0A914MWZ2</accession>
<organism evidence="12 13">
    <name type="scientific">Meloidogyne incognita</name>
    <name type="common">Southern root-knot nematode worm</name>
    <name type="synonym">Oxyuris incognita</name>
    <dbReference type="NCBI Taxonomy" id="6306"/>
    <lineage>
        <taxon>Eukaryota</taxon>
        <taxon>Metazoa</taxon>
        <taxon>Ecdysozoa</taxon>
        <taxon>Nematoda</taxon>
        <taxon>Chromadorea</taxon>
        <taxon>Rhabditida</taxon>
        <taxon>Tylenchina</taxon>
        <taxon>Tylenchomorpha</taxon>
        <taxon>Tylenchoidea</taxon>
        <taxon>Meloidogynidae</taxon>
        <taxon>Meloidogyninae</taxon>
        <taxon>Meloidogyne</taxon>
        <taxon>Meloidogyne incognita group</taxon>
    </lineage>
</organism>
<dbReference type="GO" id="GO:1901255">
    <property type="term" value="P:nucleotide-excision repair involved in interstrand cross-link repair"/>
    <property type="evidence" value="ECO:0007669"/>
    <property type="project" value="TreeGrafter"/>
</dbReference>
<keyword evidence="8" id="KW-0234">DNA repair</keyword>
<keyword evidence="9" id="KW-0539">Nucleus</keyword>
<dbReference type="Proteomes" id="UP000887563">
    <property type="component" value="Unplaced"/>
</dbReference>
<dbReference type="GO" id="GO:0003697">
    <property type="term" value="F:single-stranded DNA binding"/>
    <property type="evidence" value="ECO:0007669"/>
    <property type="project" value="TreeGrafter"/>
</dbReference>
<keyword evidence="4" id="KW-0255">Endonuclease</keyword>
<dbReference type="CDD" id="cd20078">
    <property type="entry name" value="XPF_nuclease_XPF_euk"/>
    <property type="match status" value="1"/>
</dbReference>
<name>A0A914MWZ2_MELIC</name>
<sequence length="203" mass="23600">MLVGILHHNYDVLTTPQRRDTRYQRSGSSKASQMFLCDDEEEENMENRQKVIVDLREFNSELPTVLYRRGIDLMAAMLEVGDYILSPDICCERKSPDDLTQSLLSGRIFKQVEQNIAAIQYFLTFSLQQLFKGEMSRYSRNVRSLFAILIREYPNLQVLWSVSPSHSAELFEELKLDQSEPILEIALKKKRDCNVEGIVDRDD</sequence>
<evidence type="ECO:0000256" key="7">
    <source>
        <dbReference type="ARBA" id="ARBA00023125"/>
    </source>
</evidence>